<feature type="non-terminal residue" evidence="1">
    <location>
        <position position="1"/>
    </location>
</feature>
<proteinExistence type="predicted"/>
<evidence type="ECO:0000313" key="1">
    <source>
        <dbReference type="EMBL" id="CAF4093271.1"/>
    </source>
</evidence>
<gene>
    <name evidence="1" type="ORF">OKA104_LOCUS35265</name>
</gene>
<accession>A0A819UES1</accession>
<name>A0A819UES1_9BILA</name>
<sequence length="46" mass="5581">RTYNMNSTYLMEAMTMERNDYTDMAHDQFGEFIDFSVKGYRLDRLC</sequence>
<comment type="caution">
    <text evidence="1">The sequence shown here is derived from an EMBL/GenBank/DDBJ whole genome shotgun (WGS) entry which is preliminary data.</text>
</comment>
<protein>
    <submittedName>
        <fullName evidence="1">Uncharacterized protein</fullName>
    </submittedName>
</protein>
<dbReference type="EMBL" id="CAJOAY010005050">
    <property type="protein sequence ID" value="CAF4093271.1"/>
    <property type="molecule type" value="Genomic_DNA"/>
</dbReference>
<dbReference type="Proteomes" id="UP000663881">
    <property type="component" value="Unassembled WGS sequence"/>
</dbReference>
<reference evidence="1" key="1">
    <citation type="submission" date="2021-02" db="EMBL/GenBank/DDBJ databases">
        <authorList>
            <person name="Nowell W R."/>
        </authorList>
    </citation>
    <scope>NUCLEOTIDE SEQUENCE</scope>
</reference>
<dbReference type="AlphaFoldDB" id="A0A819UES1"/>
<evidence type="ECO:0000313" key="2">
    <source>
        <dbReference type="Proteomes" id="UP000663881"/>
    </source>
</evidence>
<organism evidence="1 2">
    <name type="scientific">Adineta steineri</name>
    <dbReference type="NCBI Taxonomy" id="433720"/>
    <lineage>
        <taxon>Eukaryota</taxon>
        <taxon>Metazoa</taxon>
        <taxon>Spiralia</taxon>
        <taxon>Gnathifera</taxon>
        <taxon>Rotifera</taxon>
        <taxon>Eurotatoria</taxon>
        <taxon>Bdelloidea</taxon>
        <taxon>Adinetida</taxon>
        <taxon>Adinetidae</taxon>
        <taxon>Adineta</taxon>
    </lineage>
</organism>